<dbReference type="PROSITE" id="PS50076">
    <property type="entry name" value="DNAJ_2"/>
    <property type="match status" value="1"/>
</dbReference>
<dbReference type="Pfam" id="PF12339">
    <property type="entry name" value="DNAJ_related"/>
    <property type="match status" value="1"/>
</dbReference>
<evidence type="ECO:0000256" key="1">
    <source>
        <dbReference type="ARBA" id="ARBA00023186"/>
    </source>
</evidence>
<proteinExistence type="predicted"/>
<dbReference type="Proteomes" id="UP000660708">
    <property type="component" value="Unassembled WGS sequence"/>
</dbReference>
<organism evidence="3 4">
    <name type="scientific">Pseudoalteromonas peptidolytica F12-50-A1</name>
    <dbReference type="NCBI Taxonomy" id="1315280"/>
    <lineage>
        <taxon>Bacteria</taxon>
        <taxon>Pseudomonadati</taxon>
        <taxon>Pseudomonadota</taxon>
        <taxon>Gammaproteobacteria</taxon>
        <taxon>Alteromonadales</taxon>
        <taxon>Pseudoalteromonadaceae</taxon>
        <taxon>Pseudoalteromonas</taxon>
    </lineage>
</organism>
<dbReference type="EMBL" id="AQHF01000029">
    <property type="protein sequence ID" value="MBE0348002.1"/>
    <property type="molecule type" value="Genomic_DNA"/>
</dbReference>
<protein>
    <recommendedName>
        <fullName evidence="2">J domain-containing protein</fullName>
    </recommendedName>
</protein>
<dbReference type="Gene3D" id="1.10.287.110">
    <property type="entry name" value="DnaJ domain"/>
    <property type="match status" value="1"/>
</dbReference>
<evidence type="ECO:0000259" key="2">
    <source>
        <dbReference type="PROSITE" id="PS50076"/>
    </source>
</evidence>
<keyword evidence="4" id="KW-1185">Reference proteome</keyword>
<feature type="domain" description="J" evidence="2">
    <location>
        <begin position="134"/>
        <end position="193"/>
    </location>
</feature>
<dbReference type="AlphaFoldDB" id="A0A8I0T623"/>
<dbReference type="CDD" id="cd06257">
    <property type="entry name" value="DnaJ"/>
    <property type="match status" value="1"/>
</dbReference>
<comment type="caution">
    <text evidence="3">The sequence shown here is derived from an EMBL/GenBank/DDBJ whole genome shotgun (WGS) entry which is preliminary data.</text>
</comment>
<name>A0A8I0T623_9GAMM</name>
<dbReference type="InterPro" id="IPR001623">
    <property type="entry name" value="DnaJ_domain"/>
</dbReference>
<evidence type="ECO:0000313" key="3">
    <source>
        <dbReference type="EMBL" id="MBE0348002.1"/>
    </source>
</evidence>
<dbReference type="RefSeq" id="WP_147389210.1">
    <property type="nucleotide sequence ID" value="NZ_AQHF01000029.1"/>
</dbReference>
<reference evidence="3 4" key="1">
    <citation type="submission" date="2015-06" db="EMBL/GenBank/DDBJ databases">
        <title>Genome sequence of Pseudoalteromonas peptidolytica.</title>
        <authorList>
            <person name="Xie B.-B."/>
            <person name="Rong J.-C."/>
            <person name="Qin Q.-L."/>
            <person name="Zhang Y.-Z."/>
        </authorList>
    </citation>
    <scope>NUCLEOTIDE SEQUENCE [LARGE SCALE GENOMIC DNA]</scope>
    <source>
        <strain evidence="3 4">F12-50-A1</strain>
    </source>
</reference>
<gene>
    <name evidence="3" type="ORF">PPEP_a4406</name>
</gene>
<accession>A0A8I0T623</accession>
<keyword evidence="1" id="KW-0143">Chaperone</keyword>
<evidence type="ECO:0000313" key="4">
    <source>
        <dbReference type="Proteomes" id="UP000660708"/>
    </source>
</evidence>
<dbReference type="SUPFAM" id="SSF46565">
    <property type="entry name" value="Chaperone J-domain"/>
    <property type="match status" value="1"/>
</dbReference>
<dbReference type="InterPro" id="IPR021059">
    <property type="entry name" value="DnaJ-related_N"/>
</dbReference>
<sequence>MFNPLTDVIFRLICQKRSWKVHTIAAELLSQQILPRLDKDDSKDLFKRNFLIMNALYQLQQELIKDGQYLHIEALNIHLSPLCDNHQLAQHDPLRSYYLDWQHYETSSEEVSQLLDSFWRKFASTNAGQPYAVSSHELVGIIIKWQLPKDYDRKQLSRTWRKLAFAHHPDKSGDEETFKCLMNEYEILKHALST</sequence>
<dbReference type="InterPro" id="IPR036869">
    <property type="entry name" value="J_dom_sf"/>
</dbReference>